<proteinExistence type="predicted"/>
<keyword evidence="9" id="KW-1185">Reference proteome</keyword>
<reference evidence="8 9" key="1">
    <citation type="journal article" date="2014" name="PLoS Genet.">
        <title>Phylogenetically driven sequencing of extremely halophilic archaea reveals strategies for static and dynamic osmo-response.</title>
        <authorList>
            <person name="Becker E.A."/>
            <person name="Seitzer P.M."/>
            <person name="Tritt A."/>
            <person name="Larsen D."/>
            <person name="Krusor M."/>
            <person name="Yao A.I."/>
            <person name="Wu D."/>
            <person name="Madern D."/>
            <person name="Eisen J.A."/>
            <person name="Darling A.E."/>
            <person name="Facciotti M.T."/>
        </authorList>
    </citation>
    <scope>NUCLEOTIDE SEQUENCE [LARGE SCALE GENOMIC DNA]</scope>
    <source>
        <strain evidence="8 9">JCM 9100</strain>
    </source>
</reference>
<accession>M0EP09</accession>
<comment type="caution">
    <text evidence="8">The sequence shown here is derived from an EMBL/GenBank/DDBJ whole genome shotgun (WGS) entry which is preliminary data.</text>
</comment>
<organism evidence="8 9">
    <name type="scientific">Halorubrum distributum JCM 9100</name>
    <dbReference type="NCBI Taxonomy" id="1227467"/>
    <lineage>
        <taxon>Archaea</taxon>
        <taxon>Methanobacteriati</taxon>
        <taxon>Methanobacteriota</taxon>
        <taxon>Stenosarchaea group</taxon>
        <taxon>Halobacteria</taxon>
        <taxon>Halobacteriales</taxon>
        <taxon>Haloferacaceae</taxon>
        <taxon>Halorubrum</taxon>
        <taxon>Halorubrum distributum group</taxon>
    </lineage>
</organism>
<dbReference type="SUPFAM" id="SSF49899">
    <property type="entry name" value="Concanavalin A-like lectins/glucanases"/>
    <property type="match status" value="1"/>
</dbReference>
<protein>
    <recommendedName>
        <fullName evidence="7">LamG-like jellyroll fold domain-containing protein</fullName>
    </recommendedName>
</protein>
<evidence type="ECO:0000256" key="3">
    <source>
        <dbReference type="ARBA" id="ARBA00022729"/>
    </source>
</evidence>
<keyword evidence="4" id="KW-0106">Calcium</keyword>
<evidence type="ECO:0000313" key="9">
    <source>
        <dbReference type="Proteomes" id="UP000011526"/>
    </source>
</evidence>
<dbReference type="Gene3D" id="2.60.120.200">
    <property type="match status" value="1"/>
</dbReference>
<sequence length="416" mass="43418">MERRKFILAIGGIASTGAAVGSGAFSSVEATRDVSVSVADDANAYLAMEPLDSPNGNQFAATDGDVLTLDFSDSGNDGTGLGTDSIYNFDKVFQIVNQGTQGVYVWATFGGSTDGFDTGDADTDVWLYPNGDPDDKLRDSEDDVLYLPTGSAADIGVYVDTHDLGVDDDQELTMTVRADVNNPAAGDVVGGGGTTVDGPADGLVSYWPLDDVESATAVDAVGTNDGSVTGDVTTVSGERGGANFPSGSEDYVSVGSDSDFAFENFTVSAWARAADDNHGLRTIVARQSASNPVGNRTFVLWFDDNDAYFGADVITGRTSGSGGDRPTVTSGSDYVDGEWHHIAMTVAADERVKLYVDGSEKADTQIDGAPYTGSAETRVGLEPGQDRPLDGDVGDLRIYDRVLSETEIGDLADTAE</sequence>
<keyword evidence="5" id="KW-1015">Disulfide bond</keyword>
<evidence type="ECO:0000256" key="6">
    <source>
        <dbReference type="SAM" id="MobiDB-lite"/>
    </source>
</evidence>
<dbReference type="PANTHER" id="PTHR19277">
    <property type="entry name" value="PENTRAXIN"/>
    <property type="match status" value="1"/>
</dbReference>
<evidence type="ECO:0000313" key="8">
    <source>
        <dbReference type="EMBL" id="ELZ49496.1"/>
    </source>
</evidence>
<gene>
    <name evidence="8" type="ORF">C465_07996</name>
</gene>
<evidence type="ECO:0000256" key="4">
    <source>
        <dbReference type="ARBA" id="ARBA00022837"/>
    </source>
</evidence>
<dbReference type="GO" id="GO:0046872">
    <property type="term" value="F:metal ion binding"/>
    <property type="evidence" value="ECO:0007669"/>
    <property type="project" value="UniProtKB-KW"/>
</dbReference>
<evidence type="ECO:0000256" key="5">
    <source>
        <dbReference type="ARBA" id="ARBA00023157"/>
    </source>
</evidence>
<dbReference type="InterPro" id="IPR013320">
    <property type="entry name" value="ConA-like_dom_sf"/>
</dbReference>
<evidence type="ECO:0000256" key="2">
    <source>
        <dbReference type="ARBA" id="ARBA00022723"/>
    </source>
</evidence>
<keyword evidence="3" id="KW-0732">Signal</keyword>
<dbReference type="SMART" id="SM00560">
    <property type="entry name" value="LamGL"/>
    <property type="match status" value="1"/>
</dbReference>
<name>M0EP09_9EURY</name>
<dbReference type="Proteomes" id="UP000011526">
    <property type="component" value="Unassembled WGS sequence"/>
</dbReference>
<evidence type="ECO:0000256" key="1">
    <source>
        <dbReference type="ARBA" id="ARBA00001913"/>
    </source>
</evidence>
<dbReference type="InterPro" id="IPR006558">
    <property type="entry name" value="LamG-like"/>
</dbReference>
<feature type="domain" description="LamG-like jellyroll fold" evidence="7">
    <location>
        <begin position="263"/>
        <end position="406"/>
    </location>
</feature>
<evidence type="ECO:0000259" key="7">
    <source>
        <dbReference type="SMART" id="SM00560"/>
    </source>
</evidence>
<dbReference type="Pfam" id="PF13385">
    <property type="entry name" value="Laminin_G_3"/>
    <property type="match status" value="1"/>
</dbReference>
<dbReference type="InterPro" id="IPR051360">
    <property type="entry name" value="Neuronal_Pentraxin_Related"/>
</dbReference>
<feature type="region of interest" description="Disordered" evidence="6">
    <location>
        <begin position="363"/>
        <end position="392"/>
    </location>
</feature>
<keyword evidence="2" id="KW-0479">Metal-binding</keyword>
<dbReference type="PATRIC" id="fig|1227467.4.peg.1554"/>
<dbReference type="EMBL" id="AOJM01000046">
    <property type="protein sequence ID" value="ELZ49496.1"/>
    <property type="molecule type" value="Genomic_DNA"/>
</dbReference>
<comment type="cofactor">
    <cofactor evidence="1">
        <name>Ca(2+)</name>
        <dbReference type="ChEBI" id="CHEBI:29108"/>
    </cofactor>
</comment>
<dbReference type="PANTHER" id="PTHR19277:SF125">
    <property type="entry name" value="B6"/>
    <property type="match status" value="1"/>
</dbReference>
<dbReference type="AlphaFoldDB" id="M0EP09"/>